<evidence type="ECO:0000256" key="2">
    <source>
        <dbReference type="ARBA" id="ARBA00023136"/>
    </source>
</evidence>
<evidence type="ECO:0000256" key="4">
    <source>
        <dbReference type="SAM" id="Phobius"/>
    </source>
</evidence>
<evidence type="ECO:0000256" key="1">
    <source>
        <dbReference type="ARBA" id="ARBA00004370"/>
    </source>
</evidence>
<sequence length="215" mass="23538">MSGRHSFRAFAQAEEERTDDETAEAPEAPETPEAAEEAADAVDEPEKAGPARNIPWARVLVFAVIPAVALLLTAGAAFLKWQIVWNAETDTARIESVEAAKDIAVEMLSYDPDTVEQHLHEALGRLTGNFRDSYTTMVNSRIIPIATAQRVTATAEVPAVGVVSASPDRTEVMMYVDQFVTVADQVPKKTTSTVRATMVRERGQWLLSEFEPVKP</sequence>
<dbReference type="PANTHER" id="PTHR37042">
    <property type="entry name" value="OUTER MEMBRANE PROTEIN RV1973"/>
    <property type="match status" value="1"/>
</dbReference>
<keyword evidence="4" id="KW-0812">Transmembrane</keyword>
<accession>A0A0K0X6G8</accession>
<protein>
    <recommendedName>
        <fullName evidence="7">Mammalian cell entry protein</fullName>
    </recommendedName>
</protein>
<dbReference type="PANTHER" id="PTHR37042:SF4">
    <property type="entry name" value="OUTER MEMBRANE PROTEIN RV1973"/>
    <property type="match status" value="1"/>
</dbReference>
<dbReference type="GO" id="GO:0016020">
    <property type="term" value="C:membrane"/>
    <property type="evidence" value="ECO:0007669"/>
    <property type="project" value="UniProtKB-SubCell"/>
</dbReference>
<organism evidence="5 6">
    <name type="scientific">Mycolicibacterium goodii</name>
    <name type="common">Mycobacterium goodii</name>
    <dbReference type="NCBI Taxonomy" id="134601"/>
    <lineage>
        <taxon>Bacteria</taxon>
        <taxon>Bacillati</taxon>
        <taxon>Actinomycetota</taxon>
        <taxon>Actinomycetes</taxon>
        <taxon>Mycobacteriales</taxon>
        <taxon>Mycobacteriaceae</taxon>
        <taxon>Mycolicibacterium</taxon>
    </lineage>
</organism>
<proteinExistence type="predicted"/>
<feature type="transmembrane region" description="Helical" evidence="4">
    <location>
        <begin position="59"/>
        <end position="79"/>
    </location>
</feature>
<dbReference type="Proteomes" id="UP000062255">
    <property type="component" value="Chromosome"/>
</dbReference>
<reference evidence="5 6" key="1">
    <citation type="submission" date="2015-07" db="EMBL/GenBank/DDBJ databases">
        <title>Complete genome sequence of Mycobacterium goodii X7B, a facultative thermophilic biodesulfurizing bacterium.</title>
        <authorList>
            <person name="Yu B."/>
            <person name="Li F."/>
            <person name="Xu P."/>
        </authorList>
    </citation>
    <scope>NUCLEOTIDE SEQUENCE [LARGE SCALE GENOMIC DNA]</scope>
    <source>
        <strain evidence="5 6">X7B</strain>
    </source>
</reference>
<dbReference type="AlphaFoldDB" id="A0A0K0X6G8"/>
<evidence type="ECO:0000256" key="3">
    <source>
        <dbReference type="SAM" id="MobiDB-lite"/>
    </source>
</evidence>
<keyword evidence="4" id="KW-1133">Transmembrane helix</keyword>
<dbReference type="PATRIC" id="fig|134601.6.peg.3021"/>
<dbReference type="STRING" id="134601.AFA91_14580"/>
<name>A0A0K0X6G8_MYCGD</name>
<dbReference type="EMBL" id="CP012150">
    <property type="protein sequence ID" value="AKS32908.1"/>
    <property type="molecule type" value="Genomic_DNA"/>
</dbReference>
<feature type="compositionally biased region" description="Acidic residues" evidence="3">
    <location>
        <begin position="33"/>
        <end position="43"/>
    </location>
</feature>
<dbReference type="OrthoDB" id="3536396at2"/>
<dbReference type="RefSeq" id="WP_049745344.1">
    <property type="nucleotide sequence ID" value="NZ_CP012150.1"/>
</dbReference>
<feature type="region of interest" description="Disordered" evidence="3">
    <location>
        <begin position="1"/>
        <end position="48"/>
    </location>
</feature>
<keyword evidence="2 4" id="KW-0472">Membrane</keyword>
<evidence type="ECO:0000313" key="6">
    <source>
        <dbReference type="Proteomes" id="UP000062255"/>
    </source>
</evidence>
<evidence type="ECO:0000313" key="5">
    <source>
        <dbReference type="EMBL" id="AKS32908.1"/>
    </source>
</evidence>
<dbReference type="KEGG" id="mgo:AFA91_14580"/>
<evidence type="ECO:0008006" key="7">
    <source>
        <dbReference type="Google" id="ProtNLM"/>
    </source>
</evidence>
<gene>
    <name evidence="5" type="ORF">AFA91_14580</name>
</gene>
<comment type="subcellular location">
    <subcellularLocation>
        <location evidence="1">Membrane</location>
    </subcellularLocation>
</comment>